<proteinExistence type="predicted"/>
<keyword evidence="2" id="KW-1185">Reference proteome</keyword>
<organism evidence="1 2">
    <name type="scientific">Tanacetum coccineum</name>
    <dbReference type="NCBI Taxonomy" id="301880"/>
    <lineage>
        <taxon>Eukaryota</taxon>
        <taxon>Viridiplantae</taxon>
        <taxon>Streptophyta</taxon>
        <taxon>Embryophyta</taxon>
        <taxon>Tracheophyta</taxon>
        <taxon>Spermatophyta</taxon>
        <taxon>Magnoliopsida</taxon>
        <taxon>eudicotyledons</taxon>
        <taxon>Gunneridae</taxon>
        <taxon>Pentapetalae</taxon>
        <taxon>asterids</taxon>
        <taxon>campanulids</taxon>
        <taxon>Asterales</taxon>
        <taxon>Asteraceae</taxon>
        <taxon>Asteroideae</taxon>
        <taxon>Anthemideae</taxon>
        <taxon>Anthemidinae</taxon>
        <taxon>Tanacetum</taxon>
    </lineage>
</organism>
<sequence>MPSVWISLHIDFSQCSESFYNGVRTNSSSVWLFITSIPWAVDGPRLYRPEIPGPSDNAIVWRCVDLITIKFIQLSWSCSLCQPKLSLEAMFVQNPADAASIMYIGGFRDPLHYLNVALPECALEGVWGSYEPSCCEYQHLWGHSQWGVTCRSPALSSDRSTFSAVRGGGFSLNEGPLSFHHSSKCGGTLSIHLCDKFRDPIFAPRLSEVSSEDKLTLLRRLRRLSSESELGGLSLEERLCPSLLWTSRLPSLSWTLMRQSLTSRRFSLYAPFLSCARYGEISSPRPKLKSGRRLWLDLFLFSSCMRATKESRSSEMKSLSAPVSFATPPVMRMSAPNSDLVSMVGGAHMVPSLGRTNHVAALVLQRPAWRPDLEAWSLCYHRTGSPLVKFLLLRHSDLAVFLSVWSMEGAKL</sequence>
<reference evidence="1" key="2">
    <citation type="submission" date="2022-01" db="EMBL/GenBank/DDBJ databases">
        <authorList>
            <person name="Yamashiro T."/>
            <person name="Shiraishi A."/>
            <person name="Satake H."/>
            <person name="Nakayama K."/>
        </authorList>
    </citation>
    <scope>NUCLEOTIDE SEQUENCE</scope>
</reference>
<comment type="caution">
    <text evidence="1">The sequence shown here is derived from an EMBL/GenBank/DDBJ whole genome shotgun (WGS) entry which is preliminary data.</text>
</comment>
<accession>A0ABQ5FEK1</accession>
<gene>
    <name evidence="1" type="ORF">Tco_1004913</name>
</gene>
<evidence type="ECO:0000313" key="2">
    <source>
        <dbReference type="Proteomes" id="UP001151760"/>
    </source>
</evidence>
<reference evidence="1" key="1">
    <citation type="journal article" date="2022" name="Int. J. Mol. Sci.">
        <title>Draft Genome of Tanacetum Coccineum: Genomic Comparison of Closely Related Tanacetum-Family Plants.</title>
        <authorList>
            <person name="Yamashiro T."/>
            <person name="Shiraishi A."/>
            <person name="Nakayama K."/>
            <person name="Satake H."/>
        </authorList>
    </citation>
    <scope>NUCLEOTIDE SEQUENCE</scope>
</reference>
<dbReference type="EMBL" id="BQNB010017283">
    <property type="protein sequence ID" value="GJT61380.1"/>
    <property type="molecule type" value="Genomic_DNA"/>
</dbReference>
<protein>
    <submittedName>
        <fullName evidence="1">Uncharacterized protein</fullName>
    </submittedName>
</protein>
<evidence type="ECO:0000313" key="1">
    <source>
        <dbReference type="EMBL" id="GJT61380.1"/>
    </source>
</evidence>
<name>A0ABQ5FEK1_9ASTR</name>
<dbReference type="Proteomes" id="UP001151760">
    <property type="component" value="Unassembled WGS sequence"/>
</dbReference>